<keyword evidence="5 6" id="KW-0472">Membrane</keyword>
<dbReference type="PANTHER" id="PTHR32322:SF2">
    <property type="entry name" value="EAMA DOMAIN-CONTAINING PROTEIN"/>
    <property type="match status" value="1"/>
</dbReference>
<dbReference type="InterPro" id="IPR037185">
    <property type="entry name" value="EmrE-like"/>
</dbReference>
<feature type="transmembrane region" description="Helical" evidence="6">
    <location>
        <begin position="277"/>
        <end position="297"/>
    </location>
</feature>
<reference evidence="8" key="1">
    <citation type="submission" date="2021-01" db="EMBL/GenBank/DDBJ databases">
        <title>Modified the classification status of verrucomicrobia.</title>
        <authorList>
            <person name="Feng X."/>
        </authorList>
    </citation>
    <scope>NUCLEOTIDE SEQUENCE</scope>
    <source>
        <strain evidence="8">JCM 18052</strain>
    </source>
</reference>
<dbReference type="InterPro" id="IPR050638">
    <property type="entry name" value="AA-Vitamin_Transporters"/>
</dbReference>
<feature type="transmembrane region" description="Helical" evidence="6">
    <location>
        <begin position="57"/>
        <end position="75"/>
    </location>
</feature>
<protein>
    <submittedName>
        <fullName evidence="8">EamA family transporter</fullName>
    </submittedName>
</protein>
<evidence type="ECO:0000256" key="5">
    <source>
        <dbReference type="ARBA" id="ARBA00023136"/>
    </source>
</evidence>
<evidence type="ECO:0000256" key="6">
    <source>
        <dbReference type="SAM" id="Phobius"/>
    </source>
</evidence>
<feature type="transmembrane region" description="Helical" evidence="6">
    <location>
        <begin position="87"/>
        <end position="107"/>
    </location>
</feature>
<dbReference type="PANTHER" id="PTHR32322">
    <property type="entry name" value="INNER MEMBRANE TRANSPORTER"/>
    <property type="match status" value="1"/>
</dbReference>
<feature type="transmembrane region" description="Helical" evidence="6">
    <location>
        <begin position="160"/>
        <end position="179"/>
    </location>
</feature>
<sequence>MLVDGSGSGLLSKMEAADTGTPKSLRTRGVLLAVGSAASNQVGAAMGSLAFPVLGPPGVVAVRQAIAAVLLWSIAKPRLGSFTRAQWIPVLSLALALGVMNLTLYFAIQRIGLGLAVALEFLGPLGVSLFGARSRAVVVAAALAGIGVLALTHPDASSDFAGIGLALLAACGWASYILLNRTIGRRLPGLEGTAVATGISASLFFPIGVFIFIKAQPGVAIVCYAVGAGVLASAIPFALDLVTLRRLPPSLFGVISSIQPVFAALVGVVILRQPLIPLEWLGILLIAAANIIVLSFGGSGRGKALFN</sequence>
<evidence type="ECO:0000256" key="2">
    <source>
        <dbReference type="ARBA" id="ARBA00007362"/>
    </source>
</evidence>
<proteinExistence type="inferred from homology"/>
<feature type="domain" description="EamA" evidence="7">
    <location>
        <begin position="162"/>
        <end position="294"/>
    </location>
</feature>
<dbReference type="RefSeq" id="WP_200349950.1">
    <property type="nucleotide sequence ID" value="NZ_JAENIK010000004.1"/>
</dbReference>
<evidence type="ECO:0000256" key="3">
    <source>
        <dbReference type="ARBA" id="ARBA00022692"/>
    </source>
</evidence>
<dbReference type="EMBL" id="JAENIK010000004">
    <property type="protein sequence ID" value="MBK1815004.1"/>
    <property type="molecule type" value="Genomic_DNA"/>
</dbReference>
<dbReference type="Proteomes" id="UP000600139">
    <property type="component" value="Unassembled WGS sequence"/>
</dbReference>
<accession>A0A934VB37</accession>
<evidence type="ECO:0000256" key="4">
    <source>
        <dbReference type="ARBA" id="ARBA00022989"/>
    </source>
</evidence>
<gene>
    <name evidence="8" type="ORF">JIN84_05220</name>
</gene>
<evidence type="ECO:0000259" key="7">
    <source>
        <dbReference type="Pfam" id="PF00892"/>
    </source>
</evidence>
<comment type="subcellular location">
    <subcellularLocation>
        <location evidence="1">Membrane</location>
        <topology evidence="1">Multi-pass membrane protein</topology>
    </subcellularLocation>
</comment>
<evidence type="ECO:0000313" key="9">
    <source>
        <dbReference type="Proteomes" id="UP000600139"/>
    </source>
</evidence>
<feature type="transmembrane region" description="Helical" evidence="6">
    <location>
        <begin position="191"/>
        <end position="213"/>
    </location>
</feature>
<dbReference type="InterPro" id="IPR000620">
    <property type="entry name" value="EamA_dom"/>
</dbReference>
<evidence type="ECO:0000313" key="8">
    <source>
        <dbReference type="EMBL" id="MBK1815004.1"/>
    </source>
</evidence>
<feature type="transmembrane region" description="Helical" evidence="6">
    <location>
        <begin position="251"/>
        <end position="271"/>
    </location>
</feature>
<dbReference type="Pfam" id="PF00892">
    <property type="entry name" value="EamA"/>
    <property type="match status" value="1"/>
</dbReference>
<name>A0A934VB37_9BACT</name>
<feature type="transmembrane region" description="Helical" evidence="6">
    <location>
        <begin position="137"/>
        <end position="154"/>
    </location>
</feature>
<feature type="transmembrane region" description="Helical" evidence="6">
    <location>
        <begin position="219"/>
        <end position="239"/>
    </location>
</feature>
<dbReference type="SUPFAM" id="SSF103481">
    <property type="entry name" value="Multidrug resistance efflux transporter EmrE"/>
    <property type="match status" value="2"/>
</dbReference>
<dbReference type="Gene3D" id="1.10.3730.20">
    <property type="match status" value="1"/>
</dbReference>
<comment type="caution">
    <text evidence="8">The sequence shown here is derived from an EMBL/GenBank/DDBJ whole genome shotgun (WGS) entry which is preliminary data.</text>
</comment>
<comment type="similarity">
    <text evidence="2">Belongs to the EamA transporter family.</text>
</comment>
<keyword evidence="3 6" id="KW-0812">Transmembrane</keyword>
<keyword evidence="4 6" id="KW-1133">Transmembrane helix</keyword>
<organism evidence="8 9">
    <name type="scientific">Luteolibacter yonseiensis</name>
    <dbReference type="NCBI Taxonomy" id="1144680"/>
    <lineage>
        <taxon>Bacteria</taxon>
        <taxon>Pseudomonadati</taxon>
        <taxon>Verrucomicrobiota</taxon>
        <taxon>Verrucomicrobiia</taxon>
        <taxon>Verrucomicrobiales</taxon>
        <taxon>Verrucomicrobiaceae</taxon>
        <taxon>Luteolibacter</taxon>
    </lineage>
</organism>
<evidence type="ECO:0000256" key="1">
    <source>
        <dbReference type="ARBA" id="ARBA00004141"/>
    </source>
</evidence>
<keyword evidence="9" id="KW-1185">Reference proteome</keyword>
<dbReference type="AlphaFoldDB" id="A0A934VB37"/>
<dbReference type="GO" id="GO:0016020">
    <property type="term" value="C:membrane"/>
    <property type="evidence" value="ECO:0007669"/>
    <property type="project" value="UniProtKB-SubCell"/>
</dbReference>